<evidence type="ECO:0000313" key="2">
    <source>
        <dbReference type="Proteomes" id="UP000593564"/>
    </source>
</evidence>
<dbReference type="EMBL" id="JACBKZ010000001">
    <property type="protein sequence ID" value="KAF5958931.1"/>
    <property type="molecule type" value="Genomic_DNA"/>
</dbReference>
<reference evidence="1 2" key="2">
    <citation type="submission" date="2020-07" db="EMBL/GenBank/DDBJ databases">
        <title>Genome assembly of wild tea tree DASZ reveals pedigree and selection history of tea varieties.</title>
        <authorList>
            <person name="Zhang W."/>
        </authorList>
    </citation>
    <scope>NUCLEOTIDE SEQUENCE [LARGE SCALE GENOMIC DNA]</scope>
    <source>
        <strain evidence="2">cv. G240</strain>
        <tissue evidence="1">Leaf</tissue>
    </source>
</reference>
<evidence type="ECO:0000313" key="1">
    <source>
        <dbReference type="EMBL" id="KAF5958931.1"/>
    </source>
</evidence>
<comment type="caution">
    <text evidence="1">The sequence shown here is derived from an EMBL/GenBank/DDBJ whole genome shotgun (WGS) entry which is preliminary data.</text>
</comment>
<dbReference type="Proteomes" id="UP000593564">
    <property type="component" value="Unassembled WGS sequence"/>
</dbReference>
<gene>
    <name evidence="1" type="ORF">HYC85_000140</name>
</gene>
<name>A0A7J7I2Z5_CAMSI</name>
<protein>
    <submittedName>
        <fullName evidence="1">Uncharacterized protein</fullName>
    </submittedName>
</protein>
<proteinExistence type="predicted"/>
<organism evidence="1 2">
    <name type="scientific">Camellia sinensis</name>
    <name type="common">Tea plant</name>
    <name type="synonym">Thea sinensis</name>
    <dbReference type="NCBI Taxonomy" id="4442"/>
    <lineage>
        <taxon>Eukaryota</taxon>
        <taxon>Viridiplantae</taxon>
        <taxon>Streptophyta</taxon>
        <taxon>Embryophyta</taxon>
        <taxon>Tracheophyta</taxon>
        <taxon>Spermatophyta</taxon>
        <taxon>Magnoliopsida</taxon>
        <taxon>eudicotyledons</taxon>
        <taxon>Gunneridae</taxon>
        <taxon>Pentapetalae</taxon>
        <taxon>asterids</taxon>
        <taxon>Ericales</taxon>
        <taxon>Theaceae</taxon>
        <taxon>Camellia</taxon>
    </lineage>
</organism>
<sequence>MHIQVTRTTQCNDPKILNIPKRKKKKNAYSWQVTSLPITQAMQNEKVHSRAENKSCCSLNMVDIQHDMPSSAIPGNTLSFTRILMEC</sequence>
<accession>A0A7J7I2Z5</accession>
<keyword evidence="2" id="KW-1185">Reference proteome</keyword>
<dbReference type="AlphaFoldDB" id="A0A7J7I2Z5"/>
<reference evidence="2" key="1">
    <citation type="journal article" date="2020" name="Nat. Commun.">
        <title>Genome assembly of wild tea tree DASZ reveals pedigree and selection history of tea varieties.</title>
        <authorList>
            <person name="Zhang W."/>
            <person name="Zhang Y."/>
            <person name="Qiu H."/>
            <person name="Guo Y."/>
            <person name="Wan H."/>
            <person name="Zhang X."/>
            <person name="Scossa F."/>
            <person name="Alseekh S."/>
            <person name="Zhang Q."/>
            <person name="Wang P."/>
            <person name="Xu L."/>
            <person name="Schmidt M.H."/>
            <person name="Jia X."/>
            <person name="Li D."/>
            <person name="Zhu A."/>
            <person name="Guo F."/>
            <person name="Chen W."/>
            <person name="Ni D."/>
            <person name="Usadel B."/>
            <person name="Fernie A.R."/>
            <person name="Wen W."/>
        </authorList>
    </citation>
    <scope>NUCLEOTIDE SEQUENCE [LARGE SCALE GENOMIC DNA]</scope>
    <source>
        <strain evidence="2">cv. G240</strain>
    </source>
</reference>